<organism evidence="2 3">
    <name type="scientific">Emticicia soli</name>
    <dbReference type="NCBI Taxonomy" id="2027878"/>
    <lineage>
        <taxon>Bacteria</taxon>
        <taxon>Pseudomonadati</taxon>
        <taxon>Bacteroidota</taxon>
        <taxon>Cytophagia</taxon>
        <taxon>Cytophagales</taxon>
        <taxon>Leadbetterellaceae</taxon>
        <taxon>Emticicia</taxon>
    </lineage>
</organism>
<accession>A0ABW5JDM8</accession>
<evidence type="ECO:0000259" key="1">
    <source>
        <dbReference type="Pfam" id="PF13568"/>
    </source>
</evidence>
<comment type="caution">
    <text evidence="2">The sequence shown here is derived from an EMBL/GenBank/DDBJ whole genome shotgun (WGS) entry which is preliminary data.</text>
</comment>
<dbReference type="InterPro" id="IPR025665">
    <property type="entry name" value="Beta-barrel_OMP_2"/>
</dbReference>
<evidence type="ECO:0000313" key="3">
    <source>
        <dbReference type="Proteomes" id="UP001597510"/>
    </source>
</evidence>
<feature type="domain" description="Outer membrane protein beta-barrel" evidence="1">
    <location>
        <begin position="39"/>
        <end position="224"/>
    </location>
</feature>
<proteinExistence type="predicted"/>
<sequence length="253" mass="29169">MKNIKVSFSSNLTFPFKKIFTLTGVSLFLAIIGVHTLSAQENKRLFQGDYDAKTVRFGYFLGLPYTNFNIKFNNYFVNKDSIYSITSPSTIGLKMGGLVNIQLNDYFDFRILPTVAIYGRRLEYRIANTTTNTLSEKKELRETAWFELPVMFKYKSERRGNVRMYIFGGVRYAVETNAVNRRGRQQFTTKNNDFSVEYGTGIEFFREYFKFSPELHFSHGIVNLVNPVTARGTAIGGIDRLSTHTVTLYILFE</sequence>
<dbReference type="Pfam" id="PF13568">
    <property type="entry name" value="OMP_b-brl_2"/>
    <property type="match status" value="1"/>
</dbReference>
<evidence type="ECO:0000313" key="2">
    <source>
        <dbReference type="EMBL" id="MFD2523427.1"/>
    </source>
</evidence>
<name>A0ABW5JDM8_9BACT</name>
<protein>
    <submittedName>
        <fullName evidence="2">Porin family protein</fullName>
    </submittedName>
</protein>
<dbReference type="RefSeq" id="WP_340233214.1">
    <property type="nucleotide sequence ID" value="NZ_JBBEWC010000001.1"/>
</dbReference>
<gene>
    <name evidence="2" type="ORF">ACFSR2_21195</name>
</gene>
<dbReference type="Proteomes" id="UP001597510">
    <property type="component" value="Unassembled WGS sequence"/>
</dbReference>
<dbReference type="EMBL" id="JBHULC010000038">
    <property type="protein sequence ID" value="MFD2523427.1"/>
    <property type="molecule type" value="Genomic_DNA"/>
</dbReference>
<reference evidence="3" key="1">
    <citation type="journal article" date="2019" name="Int. J. Syst. Evol. Microbiol.">
        <title>The Global Catalogue of Microorganisms (GCM) 10K type strain sequencing project: providing services to taxonomists for standard genome sequencing and annotation.</title>
        <authorList>
            <consortium name="The Broad Institute Genomics Platform"/>
            <consortium name="The Broad Institute Genome Sequencing Center for Infectious Disease"/>
            <person name="Wu L."/>
            <person name="Ma J."/>
        </authorList>
    </citation>
    <scope>NUCLEOTIDE SEQUENCE [LARGE SCALE GENOMIC DNA]</scope>
    <source>
        <strain evidence="3">KCTC 52344</strain>
    </source>
</reference>
<keyword evidence="3" id="KW-1185">Reference proteome</keyword>